<dbReference type="Proteomes" id="UP000789595">
    <property type="component" value="Unassembled WGS sequence"/>
</dbReference>
<feature type="repeat" description="Solcar" evidence="4">
    <location>
        <begin position="198"/>
        <end position="273"/>
    </location>
</feature>
<evidence type="ECO:0000256" key="2">
    <source>
        <dbReference type="ARBA" id="ARBA00022692"/>
    </source>
</evidence>
<protein>
    <recommendedName>
        <fullName evidence="9">Mitochondrial carrier protein</fullName>
    </recommendedName>
</protein>
<dbReference type="PROSITE" id="PS50920">
    <property type="entry name" value="SOLCAR"/>
    <property type="match status" value="1"/>
</dbReference>
<keyword evidence="6" id="KW-0732">Signal</keyword>
<dbReference type="Pfam" id="PF00153">
    <property type="entry name" value="Mito_carr"/>
    <property type="match status" value="1"/>
</dbReference>
<dbReference type="EMBL" id="CAKKNE010000001">
    <property type="protein sequence ID" value="CAH0365402.1"/>
    <property type="molecule type" value="Genomic_DNA"/>
</dbReference>
<evidence type="ECO:0000313" key="7">
    <source>
        <dbReference type="EMBL" id="CAH0365402.1"/>
    </source>
</evidence>
<gene>
    <name evidence="7" type="ORF">PECAL_1P18420</name>
</gene>
<keyword evidence="5" id="KW-0813">Transport</keyword>
<organism evidence="7 8">
    <name type="scientific">Pelagomonas calceolata</name>
    <dbReference type="NCBI Taxonomy" id="35677"/>
    <lineage>
        <taxon>Eukaryota</taxon>
        <taxon>Sar</taxon>
        <taxon>Stramenopiles</taxon>
        <taxon>Ochrophyta</taxon>
        <taxon>Pelagophyceae</taxon>
        <taxon>Pelagomonadales</taxon>
        <taxon>Pelagomonadaceae</taxon>
        <taxon>Pelagomonas</taxon>
    </lineage>
</organism>
<feature type="chain" id="PRO_5035248960" description="Mitochondrial carrier protein" evidence="6">
    <location>
        <begin position="16"/>
        <end position="273"/>
    </location>
</feature>
<dbReference type="PANTHER" id="PTHR46982:SF1">
    <property type="entry name" value="CITRATE_OXOGLUTARATE CARRIER PROTEIN"/>
    <property type="match status" value="1"/>
</dbReference>
<evidence type="ECO:0008006" key="9">
    <source>
        <dbReference type="Google" id="ProtNLM"/>
    </source>
</evidence>
<dbReference type="Gene3D" id="1.50.40.10">
    <property type="entry name" value="Mitochondrial carrier domain"/>
    <property type="match status" value="1"/>
</dbReference>
<evidence type="ECO:0000256" key="6">
    <source>
        <dbReference type="SAM" id="SignalP"/>
    </source>
</evidence>
<name>A0A8J2SG51_9STRA</name>
<dbReference type="OrthoDB" id="10253709at2759"/>
<dbReference type="GO" id="GO:0005739">
    <property type="term" value="C:mitochondrion"/>
    <property type="evidence" value="ECO:0007669"/>
    <property type="project" value="TreeGrafter"/>
</dbReference>
<dbReference type="InterPro" id="IPR018108">
    <property type="entry name" value="MCP_transmembrane"/>
</dbReference>
<sequence>MMWLLLLAACTTADASIIQRVAATPLARGAVLRVASDLTGGLPLEQWKTRVTRFPNETAATSLRSVYKYQGGLKAFWSGTGARVVEGSCSGAVLLGARGCAHEFLRQTAPSIADTALAAFAVGAAAGACQALVMGPCTYLVTRSAVEGKSAVRCLRDAFADKSLWRGIATIYAGAGAVAMRQATNWASRQGLTDLFQRRLGLPLLACGVLGGIGSCWNTPLEVKRIRAQSGLGSLGDVWREEGLAGCFRGVTPRAAQAAWQTCFMVVLPTLLF</sequence>
<evidence type="ECO:0000256" key="5">
    <source>
        <dbReference type="RuleBase" id="RU000488"/>
    </source>
</evidence>
<dbReference type="GO" id="GO:0005371">
    <property type="term" value="F:tricarboxylate secondary active transmembrane transporter activity"/>
    <property type="evidence" value="ECO:0007669"/>
    <property type="project" value="TreeGrafter"/>
</dbReference>
<dbReference type="AlphaFoldDB" id="A0A8J2SG51"/>
<dbReference type="GO" id="GO:0015742">
    <property type="term" value="P:alpha-ketoglutarate transport"/>
    <property type="evidence" value="ECO:0007669"/>
    <property type="project" value="TreeGrafter"/>
</dbReference>
<keyword evidence="8" id="KW-1185">Reference proteome</keyword>
<comment type="similarity">
    <text evidence="5">Belongs to the mitochondrial carrier (TC 2.A.29) family.</text>
</comment>
<evidence type="ECO:0000256" key="3">
    <source>
        <dbReference type="ARBA" id="ARBA00023136"/>
    </source>
</evidence>
<dbReference type="GO" id="GO:0006843">
    <property type="term" value="P:mitochondrial citrate transmembrane transport"/>
    <property type="evidence" value="ECO:0007669"/>
    <property type="project" value="TreeGrafter"/>
</dbReference>
<proteinExistence type="inferred from homology"/>
<evidence type="ECO:0000256" key="1">
    <source>
        <dbReference type="ARBA" id="ARBA00004141"/>
    </source>
</evidence>
<comment type="caution">
    <text evidence="7">The sequence shown here is derived from an EMBL/GenBank/DDBJ whole genome shotgun (WGS) entry which is preliminary data.</text>
</comment>
<keyword evidence="3 4" id="KW-0472">Membrane</keyword>
<comment type="subcellular location">
    <subcellularLocation>
        <location evidence="1">Membrane</location>
        <topology evidence="1">Multi-pass membrane protein</topology>
    </subcellularLocation>
</comment>
<dbReference type="InterPro" id="IPR053017">
    <property type="entry name" value="Mito_Cit/Oxoglu_Carrier"/>
</dbReference>
<dbReference type="InterPro" id="IPR023395">
    <property type="entry name" value="MCP_dom_sf"/>
</dbReference>
<reference evidence="7" key="1">
    <citation type="submission" date="2021-11" db="EMBL/GenBank/DDBJ databases">
        <authorList>
            <consortium name="Genoscope - CEA"/>
            <person name="William W."/>
        </authorList>
    </citation>
    <scope>NUCLEOTIDE SEQUENCE</scope>
</reference>
<evidence type="ECO:0000256" key="4">
    <source>
        <dbReference type="PROSITE-ProRule" id="PRU00282"/>
    </source>
</evidence>
<dbReference type="GO" id="GO:0016020">
    <property type="term" value="C:membrane"/>
    <property type="evidence" value="ECO:0007669"/>
    <property type="project" value="UniProtKB-SubCell"/>
</dbReference>
<dbReference type="PANTHER" id="PTHR46982">
    <property type="entry name" value="CITRATE/OXOGLUTARATE CARRIER PROTEIN"/>
    <property type="match status" value="1"/>
</dbReference>
<keyword evidence="2 4" id="KW-0812">Transmembrane</keyword>
<evidence type="ECO:0000313" key="8">
    <source>
        <dbReference type="Proteomes" id="UP000789595"/>
    </source>
</evidence>
<dbReference type="SUPFAM" id="SSF103506">
    <property type="entry name" value="Mitochondrial carrier"/>
    <property type="match status" value="1"/>
</dbReference>
<accession>A0A8J2SG51</accession>
<feature type="signal peptide" evidence="6">
    <location>
        <begin position="1"/>
        <end position="15"/>
    </location>
</feature>